<proteinExistence type="predicted"/>
<reference evidence="2 3" key="1">
    <citation type="submission" date="2019-12" db="EMBL/GenBank/DDBJ databases">
        <title>Chromosome-level assembly of the Caenorhabditis remanei genome.</title>
        <authorList>
            <person name="Teterina A.A."/>
            <person name="Willis J.H."/>
            <person name="Phillips P.C."/>
        </authorList>
    </citation>
    <scope>NUCLEOTIDE SEQUENCE [LARGE SCALE GENOMIC DNA]</scope>
    <source>
        <strain evidence="2 3">PX506</strain>
        <tissue evidence="2">Whole organism</tissue>
    </source>
</reference>
<dbReference type="Pfam" id="PF00646">
    <property type="entry name" value="F-box"/>
    <property type="match status" value="1"/>
</dbReference>
<dbReference type="RefSeq" id="XP_053592480.1">
    <property type="nucleotide sequence ID" value="XM_053723835.1"/>
</dbReference>
<comment type="caution">
    <text evidence="2">The sequence shown here is derived from an EMBL/GenBank/DDBJ whole genome shotgun (WGS) entry which is preliminary data.</text>
</comment>
<dbReference type="PANTHER" id="PTHR21503:SF52">
    <property type="entry name" value="F-BOX DOMAIN-CONTAINING PROTEIN"/>
    <property type="match status" value="1"/>
</dbReference>
<dbReference type="PANTHER" id="PTHR21503">
    <property type="entry name" value="F-BOX-CONTAINING HYPOTHETICAL PROTEIN C.ELEGANS"/>
    <property type="match status" value="1"/>
</dbReference>
<dbReference type="CTD" id="9827752"/>
<evidence type="ECO:0000313" key="2">
    <source>
        <dbReference type="EMBL" id="KAF1771307.1"/>
    </source>
</evidence>
<dbReference type="Proteomes" id="UP000483820">
    <property type="component" value="Chromosome I"/>
</dbReference>
<dbReference type="KEGG" id="crq:GCK72_003133"/>
<accession>A0A6A5HXP1</accession>
<protein>
    <recommendedName>
        <fullName evidence="1">F-box domain-containing protein</fullName>
    </recommendedName>
</protein>
<dbReference type="Pfam" id="PF07735">
    <property type="entry name" value="FBA_2"/>
    <property type="match status" value="1"/>
</dbReference>
<dbReference type="EMBL" id="WUAV01000001">
    <property type="protein sequence ID" value="KAF1771307.1"/>
    <property type="molecule type" value="Genomic_DNA"/>
</dbReference>
<name>A0A6A5HXP1_CAERE</name>
<gene>
    <name evidence="2" type="ORF">GCK72_003133</name>
</gene>
<dbReference type="InterPro" id="IPR001810">
    <property type="entry name" value="F-box_dom"/>
</dbReference>
<evidence type="ECO:0000313" key="3">
    <source>
        <dbReference type="Proteomes" id="UP000483820"/>
    </source>
</evidence>
<dbReference type="InterPro" id="IPR012885">
    <property type="entry name" value="F-box_Sdz-33"/>
</dbReference>
<dbReference type="GeneID" id="9827752"/>
<evidence type="ECO:0000259" key="1">
    <source>
        <dbReference type="PROSITE" id="PS50181"/>
    </source>
</evidence>
<organism evidence="2 3">
    <name type="scientific">Caenorhabditis remanei</name>
    <name type="common">Caenorhabditis vulgaris</name>
    <dbReference type="NCBI Taxonomy" id="31234"/>
    <lineage>
        <taxon>Eukaryota</taxon>
        <taxon>Metazoa</taxon>
        <taxon>Ecdysozoa</taxon>
        <taxon>Nematoda</taxon>
        <taxon>Chromadorea</taxon>
        <taxon>Rhabditida</taxon>
        <taxon>Rhabditina</taxon>
        <taxon>Rhabditomorpha</taxon>
        <taxon>Rhabditoidea</taxon>
        <taxon>Rhabditidae</taxon>
        <taxon>Peloderinae</taxon>
        <taxon>Caenorhabditis</taxon>
    </lineage>
</organism>
<feature type="domain" description="F-box" evidence="1">
    <location>
        <begin position="4"/>
        <end position="50"/>
    </location>
</feature>
<dbReference type="PROSITE" id="PS50181">
    <property type="entry name" value="FBOX"/>
    <property type="match status" value="1"/>
</dbReference>
<sequence length="313" mass="36132">MSSSFPLLRLPRLVLFEVFKLLDIGEKFKLSLCSKKISTQINNARLYSQKVVVNLDMLYQNIEVYTENNKDTFYIFNFYECRARNNPGVQQCGIEARTVPVFSSGIGIRLFWKNVRDGFLSVIQHLLKIFQCKFSMNNIHNRYSFEKTISELLDLQLKFKKLIICFNQLKNQHLLWNQISNKLGLVEDLELLSCLDPGFRPLFTSWPQNIRIKSSDWFTLESLLTCTCTTISLGGSLLENKDLDKTFRKWKTGGFPNLKYLYVNSQHIANNGTTILGMHLFELDGMVVQTDDGSKKATIHTDHGRIEISVTSF</sequence>
<dbReference type="AlphaFoldDB" id="A0A6A5HXP1"/>